<evidence type="ECO:0000313" key="2">
    <source>
        <dbReference type="Proteomes" id="UP000704068"/>
    </source>
</evidence>
<accession>A0A929RV89</accession>
<dbReference type="AlphaFoldDB" id="A0A929RV89"/>
<dbReference type="Proteomes" id="UP000704068">
    <property type="component" value="Unassembled WGS sequence"/>
</dbReference>
<proteinExistence type="predicted"/>
<reference evidence="1" key="1">
    <citation type="submission" date="2020-04" db="EMBL/GenBank/DDBJ databases">
        <title>Deep metagenomics examines the oral microbiome during advanced dental caries in children, revealing novel taxa and co-occurrences with host molecules.</title>
        <authorList>
            <person name="Baker J.L."/>
            <person name="Morton J.T."/>
            <person name="Dinis M."/>
            <person name="Alvarez R."/>
            <person name="Tran N.C."/>
            <person name="Knight R."/>
            <person name="Edlund A."/>
        </authorList>
    </citation>
    <scope>NUCLEOTIDE SEQUENCE</scope>
    <source>
        <strain evidence="1">JCVI_34_bin.1</strain>
    </source>
</reference>
<dbReference type="EMBL" id="JABZGR010000004">
    <property type="protein sequence ID" value="MBF0969875.1"/>
    <property type="molecule type" value="Genomic_DNA"/>
</dbReference>
<organism evidence="1 2">
    <name type="scientific">Alloprevotella tannerae</name>
    <dbReference type="NCBI Taxonomy" id="76122"/>
    <lineage>
        <taxon>Bacteria</taxon>
        <taxon>Pseudomonadati</taxon>
        <taxon>Bacteroidota</taxon>
        <taxon>Bacteroidia</taxon>
        <taxon>Bacteroidales</taxon>
        <taxon>Prevotellaceae</taxon>
        <taxon>Alloprevotella</taxon>
    </lineage>
</organism>
<evidence type="ECO:0000313" key="1">
    <source>
        <dbReference type="EMBL" id="MBF0969875.1"/>
    </source>
</evidence>
<comment type="caution">
    <text evidence="1">The sequence shown here is derived from an EMBL/GenBank/DDBJ whole genome shotgun (WGS) entry which is preliminary data.</text>
</comment>
<name>A0A929RV89_9BACT</name>
<sequence length="73" mass="8123">MVKTKSLRALRLLPPNDSMPRANDSLVGANNSLAAANDQAVRERQKIFSAGRTKMRLALRNIPKEACRIAYSR</sequence>
<gene>
    <name evidence="1" type="ORF">HXK21_02375</name>
</gene>
<protein>
    <submittedName>
        <fullName evidence="1">Uncharacterized protein</fullName>
    </submittedName>
</protein>
<dbReference type="RefSeq" id="WP_303763063.1">
    <property type="nucleotide sequence ID" value="NZ_JABZGR010000004.1"/>
</dbReference>